<dbReference type="AlphaFoldDB" id="A0A843U4F1"/>
<name>A0A843U4F1_COLES</name>
<protein>
    <submittedName>
        <fullName evidence="1">Uncharacterized protein</fullName>
    </submittedName>
</protein>
<accession>A0A843U4F1</accession>
<gene>
    <name evidence="1" type="ORF">Taro_010905</name>
</gene>
<evidence type="ECO:0000313" key="2">
    <source>
        <dbReference type="Proteomes" id="UP000652761"/>
    </source>
</evidence>
<proteinExistence type="predicted"/>
<evidence type="ECO:0000313" key="1">
    <source>
        <dbReference type="EMBL" id="MQL78488.1"/>
    </source>
</evidence>
<reference evidence="1" key="1">
    <citation type="submission" date="2017-07" db="EMBL/GenBank/DDBJ databases">
        <title>Taro Niue Genome Assembly and Annotation.</title>
        <authorList>
            <person name="Atibalentja N."/>
            <person name="Keating K."/>
            <person name="Fields C.J."/>
        </authorList>
    </citation>
    <scope>NUCLEOTIDE SEQUENCE</scope>
    <source>
        <strain evidence="1">Niue_2</strain>
        <tissue evidence="1">Leaf</tissue>
    </source>
</reference>
<organism evidence="1 2">
    <name type="scientific">Colocasia esculenta</name>
    <name type="common">Wild taro</name>
    <name type="synonym">Arum esculentum</name>
    <dbReference type="NCBI Taxonomy" id="4460"/>
    <lineage>
        <taxon>Eukaryota</taxon>
        <taxon>Viridiplantae</taxon>
        <taxon>Streptophyta</taxon>
        <taxon>Embryophyta</taxon>
        <taxon>Tracheophyta</taxon>
        <taxon>Spermatophyta</taxon>
        <taxon>Magnoliopsida</taxon>
        <taxon>Liliopsida</taxon>
        <taxon>Araceae</taxon>
        <taxon>Aroideae</taxon>
        <taxon>Colocasieae</taxon>
        <taxon>Colocasia</taxon>
    </lineage>
</organism>
<comment type="caution">
    <text evidence="1">The sequence shown here is derived from an EMBL/GenBank/DDBJ whole genome shotgun (WGS) entry which is preliminary data.</text>
</comment>
<sequence>MGSNSVEDYSWIDDVGGGSEGELPWALDGFCDLPSAPGVAIEEAYGDVGAVEGIGSRKRYLFFCAEVRIFFVSQEV</sequence>
<dbReference type="EMBL" id="NMUH01000402">
    <property type="protein sequence ID" value="MQL78488.1"/>
    <property type="molecule type" value="Genomic_DNA"/>
</dbReference>
<keyword evidence="2" id="KW-1185">Reference proteome</keyword>
<dbReference type="Proteomes" id="UP000652761">
    <property type="component" value="Unassembled WGS sequence"/>
</dbReference>